<dbReference type="EMBL" id="CAEZXV010000098">
    <property type="protein sequence ID" value="CAB4707205.1"/>
    <property type="molecule type" value="Genomic_DNA"/>
</dbReference>
<evidence type="ECO:0000313" key="1">
    <source>
        <dbReference type="EMBL" id="CAB4707205.1"/>
    </source>
</evidence>
<proteinExistence type="predicted"/>
<accession>A0A6J6QDE8</accession>
<name>A0A6J6QDE8_9ZZZZ</name>
<organism evidence="1">
    <name type="scientific">freshwater metagenome</name>
    <dbReference type="NCBI Taxonomy" id="449393"/>
    <lineage>
        <taxon>unclassified sequences</taxon>
        <taxon>metagenomes</taxon>
        <taxon>ecological metagenomes</taxon>
    </lineage>
</organism>
<reference evidence="1" key="1">
    <citation type="submission" date="2020-05" db="EMBL/GenBank/DDBJ databases">
        <authorList>
            <person name="Chiriac C."/>
            <person name="Salcher M."/>
            <person name="Ghai R."/>
            <person name="Kavagutti S V."/>
        </authorList>
    </citation>
    <scope>NUCLEOTIDE SEQUENCE</scope>
</reference>
<dbReference type="AlphaFoldDB" id="A0A6J6QDE8"/>
<gene>
    <name evidence="1" type="ORF">UFOPK2598_00896</name>
</gene>
<sequence>MFEVFDANSSIKSKTAGVVVVNSITSTPDAISAVAAARASSAVLVRMIATKPESNESSLLLLDI</sequence>
<protein>
    <submittedName>
        <fullName evidence="1">Unannotated protein</fullName>
    </submittedName>
</protein>